<dbReference type="PANTHER" id="PTHR30535">
    <property type="entry name" value="VITAMIN B12-BINDING PROTEIN"/>
    <property type="match status" value="1"/>
</dbReference>
<dbReference type="Gene3D" id="3.40.50.1980">
    <property type="entry name" value="Nitrogenase molybdenum iron protein domain"/>
    <property type="match status" value="2"/>
</dbReference>
<accession>A0A7K1KPC2</accession>
<comment type="caution">
    <text evidence="3">The sequence shown here is derived from an EMBL/GenBank/DDBJ whole genome shotgun (WGS) entry which is preliminary data.</text>
</comment>
<dbReference type="Proteomes" id="UP000461162">
    <property type="component" value="Unassembled WGS sequence"/>
</dbReference>
<evidence type="ECO:0000256" key="1">
    <source>
        <dbReference type="SAM" id="SignalP"/>
    </source>
</evidence>
<feature type="signal peptide" evidence="1">
    <location>
        <begin position="1"/>
        <end position="25"/>
    </location>
</feature>
<dbReference type="InterPro" id="IPR002491">
    <property type="entry name" value="ABC_transptr_periplasmic_BD"/>
</dbReference>
<evidence type="ECO:0000313" key="3">
    <source>
        <dbReference type="EMBL" id="MUM77907.1"/>
    </source>
</evidence>
<proteinExistence type="predicted"/>
<evidence type="ECO:0000259" key="2">
    <source>
        <dbReference type="PROSITE" id="PS50983"/>
    </source>
</evidence>
<name>A0A7K1KPC2_9BACT</name>
<dbReference type="AlphaFoldDB" id="A0A7K1KPC2"/>
<organism evidence="3 4">
    <name type="scientific">Pseudodesulfovibrio alkaliphilus</name>
    <dbReference type="NCBI Taxonomy" id="2661613"/>
    <lineage>
        <taxon>Bacteria</taxon>
        <taxon>Pseudomonadati</taxon>
        <taxon>Thermodesulfobacteriota</taxon>
        <taxon>Desulfovibrionia</taxon>
        <taxon>Desulfovibrionales</taxon>
        <taxon>Desulfovibrionaceae</taxon>
    </lineage>
</organism>
<dbReference type="SUPFAM" id="SSF53807">
    <property type="entry name" value="Helical backbone' metal receptor"/>
    <property type="match status" value="1"/>
</dbReference>
<sequence>MRPIRYLYALLAALLMLLPSTPALSGERTVTDSMNREVAVPAEVSRVICSGPGCLRLLTYLEAQHMAVAVDDIEVRRRSFDARPYAMANPQFKTLPVFGQFRGHDNPELILTLEPQPQVIFKTFPTRGHDPVELQNKTGIPVVTLDYGTLGSQRQALYQSLRTMAEVVGRQDRAEAVIAFMEGQIEDLKRRTADIPEEERPSAYIGGVAMSGPHGFQSTEPGYPPFVFAGVRNLAYREGLTGKDLTHANVAKEMIVQWNPEYLFLDLSTLQMGDKAGGLHELRTDPAYRTMAAVREGRVYGLLPYNWYTQNFGSILADAFFIGKLVHPDRFEDVAPAAKADEIYTFLLGKPLFEEMNGMFGNFAFTKVPVN</sequence>
<dbReference type="PANTHER" id="PTHR30535:SF34">
    <property type="entry name" value="MOLYBDATE-BINDING PROTEIN MOLA"/>
    <property type="match status" value="1"/>
</dbReference>
<dbReference type="Pfam" id="PF01497">
    <property type="entry name" value="Peripla_BP_2"/>
    <property type="match status" value="1"/>
</dbReference>
<dbReference type="EMBL" id="WODC01000005">
    <property type="protein sequence ID" value="MUM77907.1"/>
    <property type="molecule type" value="Genomic_DNA"/>
</dbReference>
<feature type="chain" id="PRO_5029700436" evidence="1">
    <location>
        <begin position="26"/>
        <end position="371"/>
    </location>
</feature>
<evidence type="ECO:0000313" key="4">
    <source>
        <dbReference type="Proteomes" id="UP000461162"/>
    </source>
</evidence>
<dbReference type="CDD" id="cd01147">
    <property type="entry name" value="HemV-2"/>
    <property type="match status" value="1"/>
</dbReference>
<dbReference type="InterPro" id="IPR050902">
    <property type="entry name" value="ABC_Transporter_SBP"/>
</dbReference>
<dbReference type="RefSeq" id="WP_155934512.1">
    <property type="nucleotide sequence ID" value="NZ_WODC01000005.1"/>
</dbReference>
<keyword evidence="1" id="KW-0732">Signal</keyword>
<dbReference type="PROSITE" id="PS50983">
    <property type="entry name" value="FE_B12_PBP"/>
    <property type="match status" value="1"/>
</dbReference>
<keyword evidence="4" id="KW-1185">Reference proteome</keyword>
<protein>
    <submittedName>
        <fullName evidence="3">ABC transporter substrate-binding protein</fullName>
    </submittedName>
</protein>
<reference evidence="3 4" key="1">
    <citation type="submission" date="2019-11" db="EMBL/GenBank/DDBJ databases">
        <title>Pseudodesulfovibrio alkaliphilus, sp. nov., an alkaliphilic sulfate-reducing bacteria from mud volcano of Taman peninsula, Russia.</title>
        <authorList>
            <person name="Frolova A."/>
            <person name="Merkel A.Y."/>
            <person name="Slobodkin A.I."/>
        </authorList>
    </citation>
    <scope>NUCLEOTIDE SEQUENCE [LARGE SCALE GENOMIC DNA]</scope>
    <source>
        <strain evidence="3 4">F-1</strain>
    </source>
</reference>
<feature type="domain" description="Fe/B12 periplasmic-binding" evidence="2">
    <location>
        <begin position="46"/>
        <end position="330"/>
    </location>
</feature>
<gene>
    <name evidence="3" type="ORF">GKC30_09705</name>
</gene>